<feature type="compositionally biased region" description="Low complexity" evidence="2">
    <location>
        <begin position="338"/>
        <end position="348"/>
    </location>
</feature>
<dbReference type="EMBL" id="LODT01000037">
    <property type="protein sequence ID" value="KYQ89930.1"/>
    <property type="molecule type" value="Genomic_DNA"/>
</dbReference>
<dbReference type="OrthoDB" id="10256774at2759"/>
<dbReference type="SUPFAM" id="SSF117839">
    <property type="entry name" value="WWE domain"/>
    <property type="match status" value="1"/>
</dbReference>
<evidence type="ECO:0000259" key="4">
    <source>
        <dbReference type="PROSITE" id="PS50918"/>
    </source>
</evidence>
<evidence type="ECO:0000256" key="1">
    <source>
        <dbReference type="RuleBase" id="RU362114"/>
    </source>
</evidence>
<dbReference type="Proteomes" id="UP000076078">
    <property type="component" value="Unassembled WGS sequence"/>
</dbReference>
<evidence type="ECO:0000259" key="3">
    <source>
        <dbReference type="PROSITE" id="PS50172"/>
    </source>
</evidence>
<name>A0A151Z7J0_TIELA</name>
<evidence type="ECO:0000313" key="7">
    <source>
        <dbReference type="Proteomes" id="UP000076078"/>
    </source>
</evidence>
<dbReference type="InParanoid" id="A0A151Z7J0"/>
<dbReference type="PROSITE" id="PS50918">
    <property type="entry name" value="WWE"/>
    <property type="match status" value="1"/>
</dbReference>
<comment type="caution">
    <text evidence="6">The sequence shown here is derived from an EMBL/GenBank/DDBJ whole genome shotgun (WGS) entry which is preliminary data.</text>
</comment>
<dbReference type="Pfam" id="PF02825">
    <property type="entry name" value="WWE"/>
    <property type="match status" value="1"/>
</dbReference>
<evidence type="ECO:0000313" key="6">
    <source>
        <dbReference type="EMBL" id="KYQ89930.1"/>
    </source>
</evidence>
<feature type="domain" description="WWE" evidence="4">
    <location>
        <begin position="148"/>
        <end position="222"/>
    </location>
</feature>
<dbReference type="Gene3D" id="3.30.720.50">
    <property type="match status" value="1"/>
</dbReference>
<keyword evidence="1" id="KW-0328">Glycosyltransferase</keyword>
<dbReference type="PROSITE" id="PS51059">
    <property type="entry name" value="PARP_CATALYTIC"/>
    <property type="match status" value="1"/>
</dbReference>
<dbReference type="PANTHER" id="PTHR21315:SF3">
    <property type="entry name" value="PARP DOMAIN-CONTAINING PROTEIN"/>
    <property type="match status" value="1"/>
</dbReference>
<keyword evidence="1" id="KW-0520">NAD</keyword>
<dbReference type="SUPFAM" id="SSF52113">
    <property type="entry name" value="BRCT domain"/>
    <property type="match status" value="1"/>
</dbReference>
<dbReference type="SMART" id="SM00292">
    <property type="entry name" value="BRCT"/>
    <property type="match status" value="1"/>
</dbReference>
<feature type="domain" description="BRCT" evidence="3">
    <location>
        <begin position="569"/>
        <end position="660"/>
    </location>
</feature>
<dbReference type="Gene3D" id="3.90.228.10">
    <property type="match status" value="1"/>
</dbReference>
<organism evidence="6 7">
    <name type="scientific">Tieghemostelium lacteum</name>
    <name type="common">Slime mold</name>
    <name type="synonym">Dictyostelium lacteum</name>
    <dbReference type="NCBI Taxonomy" id="361077"/>
    <lineage>
        <taxon>Eukaryota</taxon>
        <taxon>Amoebozoa</taxon>
        <taxon>Evosea</taxon>
        <taxon>Eumycetozoa</taxon>
        <taxon>Dictyostelia</taxon>
        <taxon>Dictyosteliales</taxon>
        <taxon>Raperosteliaceae</taxon>
        <taxon>Tieghemostelium</taxon>
    </lineage>
</organism>
<dbReference type="InterPro" id="IPR004170">
    <property type="entry name" value="WWE_dom"/>
</dbReference>
<dbReference type="EC" id="2.4.2.-" evidence="1"/>
<feature type="region of interest" description="Disordered" evidence="2">
    <location>
        <begin position="326"/>
        <end position="348"/>
    </location>
</feature>
<protein>
    <recommendedName>
        <fullName evidence="1">Poly [ADP-ribose] polymerase</fullName>
        <shortName evidence="1">PARP</shortName>
        <ecNumber evidence="1">2.4.2.-</ecNumber>
    </recommendedName>
</protein>
<dbReference type="Pfam" id="PF00533">
    <property type="entry name" value="BRCT"/>
    <property type="match status" value="1"/>
</dbReference>
<dbReference type="InterPro" id="IPR019406">
    <property type="entry name" value="APLF_PBZ"/>
</dbReference>
<dbReference type="CDD" id="cd17747">
    <property type="entry name" value="BRCT_PARP1"/>
    <property type="match status" value="1"/>
</dbReference>
<accession>A0A151Z7J0</accession>
<evidence type="ECO:0000256" key="2">
    <source>
        <dbReference type="SAM" id="MobiDB-lite"/>
    </source>
</evidence>
<dbReference type="AlphaFoldDB" id="A0A151Z7J0"/>
<keyword evidence="1" id="KW-0808">Transferase</keyword>
<dbReference type="Pfam" id="PF10283">
    <property type="entry name" value="zf-CCHH"/>
    <property type="match status" value="1"/>
</dbReference>
<keyword evidence="7" id="KW-1185">Reference proteome</keyword>
<dbReference type="PANTHER" id="PTHR21315">
    <property type="entry name" value="APRATAXIN AND PNK-LIKE FACTOR-RELATED"/>
    <property type="match status" value="1"/>
</dbReference>
<dbReference type="GO" id="GO:0003906">
    <property type="term" value="F:DNA-(apurinic or apyrimidinic site) endonuclease activity"/>
    <property type="evidence" value="ECO:0007669"/>
    <property type="project" value="InterPro"/>
</dbReference>
<feature type="domain" description="PARP catalytic" evidence="5">
    <location>
        <begin position="375"/>
        <end position="569"/>
    </location>
</feature>
<reference evidence="6 7" key="1">
    <citation type="submission" date="2015-12" db="EMBL/GenBank/DDBJ databases">
        <title>Dictyostelia acquired genes for synthesis and detection of signals that induce cell-type specialization by lateral gene transfer from prokaryotes.</title>
        <authorList>
            <person name="Gloeckner G."/>
            <person name="Schaap P."/>
        </authorList>
    </citation>
    <scope>NUCLEOTIDE SEQUENCE [LARGE SCALE GENOMIC DNA]</scope>
    <source>
        <strain evidence="6 7">TK</strain>
    </source>
</reference>
<dbReference type="InterPro" id="IPR037197">
    <property type="entry name" value="WWE_dom_sf"/>
</dbReference>
<dbReference type="InterPro" id="IPR012317">
    <property type="entry name" value="Poly(ADP-ribose)pol_cat_dom"/>
</dbReference>
<dbReference type="GO" id="GO:0006302">
    <property type="term" value="P:double-strand break repair"/>
    <property type="evidence" value="ECO:0007669"/>
    <property type="project" value="InterPro"/>
</dbReference>
<dbReference type="STRING" id="361077.A0A151Z7J0"/>
<dbReference type="Pfam" id="PF00644">
    <property type="entry name" value="PARP"/>
    <property type="match status" value="1"/>
</dbReference>
<dbReference type="Gene3D" id="3.40.50.10190">
    <property type="entry name" value="BRCT domain"/>
    <property type="match status" value="1"/>
</dbReference>
<sequence>MPPKRKAVLISDNENVDDTSPVKSLKVDSSTNSTTISNITNNNATLNKSTITISTQIVQPNGNGIIDVRDPNLSISTPIFKLPTNSDNQTINWYFMESNTKRVSFDLKYQSLIEKSHENYGADKTHQVQIADNIFINYAEMVYHVGDNQKKPIVKVAHTPIWLWEKSRGVFSGFQADVSNQIEIAFLKDCTKGNIDAERYINFSTFEQVRFDDVTKTRRVQRSFIDTNLDASLQNPTWYYADQDTWVIYPDTIEMEKSFQAFLKNRRDVTFKSSNGDQVTFAPLGASGRPSIKRDKGSPDIVPITKKTYSQMSEEEKKAIITQSLLAASQPQPPPTPTTTTTSTTTSSSQLFLPGEEAIIEGNGAPMKYILRPCRQFDDSAADLHFRTAESQFYRLLESASNTYKVKKVEYIVNPKLMKAFYAKKKEYEKLNYPDTKPVFGFHGTSSKNILNICKTNFLISKVGSTTDAGWYGKGIYFSEYPEYSIGYISDCSKIMLCKVLLGKSYKCDGLITGKPCQTGYTSHLSPDEMELVIFHPDQILPCYVIHYDDGNNINSDGYTLYNDASKKHTSNIFSGLSISIIGTLSASQTQLKKLISDHGGSVTTSGSSLTHLVTNSTEFANKSSKITNAVSTNIPVVNEEWIYKSIIDGKLKNPADYSLQFKQAKRSTDIKAVPLDFDDDNVDGTTTSDSDSEDEVKKPMCKYGNKCYRKNADHFKQFDHEFLIG</sequence>
<gene>
    <name evidence="6" type="ORF">DLAC_08502</name>
</gene>
<proteinExistence type="predicted"/>
<dbReference type="GO" id="GO:0008408">
    <property type="term" value="F:3'-5' exonuclease activity"/>
    <property type="evidence" value="ECO:0007669"/>
    <property type="project" value="InterPro"/>
</dbReference>
<dbReference type="SUPFAM" id="SSF56399">
    <property type="entry name" value="ADP-ribosylation"/>
    <property type="match status" value="1"/>
</dbReference>
<dbReference type="InterPro" id="IPR001357">
    <property type="entry name" value="BRCT_dom"/>
</dbReference>
<dbReference type="InterPro" id="IPR039253">
    <property type="entry name" value="APLF"/>
</dbReference>
<dbReference type="OMA" id="WYGKGIY"/>
<dbReference type="PROSITE" id="PS50172">
    <property type="entry name" value="BRCT"/>
    <property type="match status" value="1"/>
</dbReference>
<dbReference type="InterPro" id="IPR036420">
    <property type="entry name" value="BRCT_dom_sf"/>
</dbReference>
<dbReference type="GO" id="GO:0003950">
    <property type="term" value="F:NAD+ poly-ADP-ribosyltransferase activity"/>
    <property type="evidence" value="ECO:0007669"/>
    <property type="project" value="UniProtKB-UniRule"/>
</dbReference>
<evidence type="ECO:0000259" key="5">
    <source>
        <dbReference type="PROSITE" id="PS51059"/>
    </source>
</evidence>